<evidence type="ECO:0000313" key="1">
    <source>
        <dbReference type="EMBL" id="TSE30615.1"/>
    </source>
</evidence>
<sequence>MAEFANHERILGSWQQLARGILPHLDKLECVVLLPSSNPSGSLPPSCEQVDLAIEIFTHLIRNQTGESRAITIETMPPANFEDFRAIMDQLEGAIRLCKHKGFALSDMVIDVTGGQKTTSIAGALTTLDKRELDLQYVPPGDKGNMRPKVKGYRVSTPTLT</sequence>
<comment type="caution">
    <text evidence="1">The sequence shown here is derived from an EMBL/GenBank/DDBJ whole genome shotgun (WGS) entry which is preliminary data.</text>
</comment>
<evidence type="ECO:0008006" key="3">
    <source>
        <dbReference type="Google" id="ProtNLM"/>
    </source>
</evidence>
<gene>
    <name evidence="1" type="ORF">Ttaiw_01872</name>
</gene>
<reference evidence="1 2" key="1">
    <citation type="submission" date="2019-07" db="EMBL/GenBank/DDBJ databases">
        <title>Tepidimonas taiwanensis I1-1 draft genome.</title>
        <authorList>
            <person name="Da Costa M.S."/>
            <person name="Froufe H.J.C."/>
            <person name="Egas C."/>
            <person name="Albuquerque L."/>
        </authorList>
    </citation>
    <scope>NUCLEOTIDE SEQUENCE [LARGE SCALE GENOMIC DNA]</scope>
    <source>
        <strain evidence="1 2">I1-1</strain>
    </source>
</reference>
<dbReference type="EMBL" id="VJOM01000021">
    <property type="protein sequence ID" value="TSE30615.1"/>
    <property type="molecule type" value="Genomic_DNA"/>
</dbReference>
<organism evidence="1 2">
    <name type="scientific">Tepidimonas taiwanensis</name>
    <dbReference type="NCBI Taxonomy" id="307486"/>
    <lineage>
        <taxon>Bacteria</taxon>
        <taxon>Pseudomonadati</taxon>
        <taxon>Pseudomonadota</taxon>
        <taxon>Betaproteobacteria</taxon>
        <taxon>Burkholderiales</taxon>
        <taxon>Tepidimonas</taxon>
    </lineage>
</organism>
<evidence type="ECO:0000313" key="2">
    <source>
        <dbReference type="Proteomes" id="UP000317763"/>
    </source>
</evidence>
<name>A0A554X477_9BURK</name>
<dbReference type="AlphaFoldDB" id="A0A554X477"/>
<accession>A0A554X477</accession>
<protein>
    <recommendedName>
        <fullName evidence="3">CRISPR-associated protein</fullName>
    </recommendedName>
</protein>
<proteinExistence type="predicted"/>
<keyword evidence="2" id="KW-1185">Reference proteome</keyword>
<dbReference type="Proteomes" id="UP000317763">
    <property type="component" value="Unassembled WGS sequence"/>
</dbReference>